<name>A0ACB9RQ17_9MYRT</name>
<organism evidence="1 2">
    <name type="scientific">Melastoma candidum</name>
    <dbReference type="NCBI Taxonomy" id="119954"/>
    <lineage>
        <taxon>Eukaryota</taxon>
        <taxon>Viridiplantae</taxon>
        <taxon>Streptophyta</taxon>
        <taxon>Embryophyta</taxon>
        <taxon>Tracheophyta</taxon>
        <taxon>Spermatophyta</taxon>
        <taxon>Magnoliopsida</taxon>
        <taxon>eudicotyledons</taxon>
        <taxon>Gunneridae</taxon>
        <taxon>Pentapetalae</taxon>
        <taxon>rosids</taxon>
        <taxon>malvids</taxon>
        <taxon>Myrtales</taxon>
        <taxon>Melastomataceae</taxon>
        <taxon>Melastomatoideae</taxon>
        <taxon>Melastomateae</taxon>
        <taxon>Melastoma</taxon>
    </lineage>
</organism>
<dbReference type="EMBL" id="CM042882">
    <property type="protein sequence ID" value="KAI4379684.1"/>
    <property type="molecule type" value="Genomic_DNA"/>
</dbReference>
<dbReference type="Proteomes" id="UP001057402">
    <property type="component" value="Chromosome 3"/>
</dbReference>
<reference evidence="2" key="1">
    <citation type="journal article" date="2023" name="Front. Plant Sci.">
        <title>Chromosomal-level genome assembly of Melastoma candidum provides insights into trichome evolution.</title>
        <authorList>
            <person name="Zhong Y."/>
            <person name="Wu W."/>
            <person name="Sun C."/>
            <person name="Zou P."/>
            <person name="Liu Y."/>
            <person name="Dai S."/>
            <person name="Zhou R."/>
        </authorList>
    </citation>
    <scope>NUCLEOTIDE SEQUENCE [LARGE SCALE GENOMIC DNA]</scope>
</reference>
<gene>
    <name evidence="1" type="ORF">MLD38_005949</name>
</gene>
<protein>
    <submittedName>
        <fullName evidence="1">Uncharacterized protein</fullName>
    </submittedName>
</protein>
<keyword evidence="2" id="KW-1185">Reference proteome</keyword>
<evidence type="ECO:0000313" key="2">
    <source>
        <dbReference type="Proteomes" id="UP001057402"/>
    </source>
</evidence>
<comment type="caution">
    <text evidence="1">The sequence shown here is derived from an EMBL/GenBank/DDBJ whole genome shotgun (WGS) entry which is preliminary data.</text>
</comment>
<sequence>MGEEGYSWVRRANFSHTVYHRLDWSKLGSTPFTIEDLGLRPRALTVEKPSSMKPVSIVEKPASTKPVSIVEKPASTKPVLIVENPASTKPVLIVENPASTKPVSIVEKPVSTCARGRQNLVVNKQRSLSPLPKMAISDAFWEARSERKRFSTPLPQRKEPDKGGKGSLSHKDSTSPQKSATSSLAARALRATLSAKGQAKSRGRKDGWTRYFDNGGGRVAALDPADDWEVDMSKLLLGLRFAHGVHSRLYHGIYKDEPVAVKIIRAPVDDENKTLAFRLENQFTREVTLLSRLHHRHVIKFVAASKKPPVYCIITEYLSEGSLRAYLHKLEDKSIPLQKIIAMALDIACGMEYVHSQCVIHRDLKPENILIDQEFRLKLADFGIACEESYCDNLADDLGTYRWMAPEMIKRKPYGRKVDVYSFGLILWEMVAGTVPYEEMTPIQAAFAVVNKNSRPTMPKDCPLALQALIEQCWSVHPEKRPEFWQVVKVLEEFDSSLSRDGTLSLASALTCRDHKKRLLHWIQKLGQPHQSASSIPPVVNPKFL</sequence>
<proteinExistence type="predicted"/>
<accession>A0ACB9RQ17</accession>
<evidence type="ECO:0000313" key="1">
    <source>
        <dbReference type="EMBL" id="KAI4379684.1"/>
    </source>
</evidence>